<dbReference type="EMBL" id="FRAE01000074">
    <property type="protein sequence ID" value="SHK45592.1"/>
    <property type="molecule type" value="Genomic_DNA"/>
</dbReference>
<evidence type="ECO:0000313" key="2">
    <source>
        <dbReference type="EMBL" id="SHK45592.1"/>
    </source>
</evidence>
<sequence length="77" mass="8731">MLSRELKSARVKNGYTQKDLAKELCLGTTSYTKRENGQISFTVDEVCLLREKLSLSDEEIIKIFFKNNVATKATKVS</sequence>
<evidence type="ECO:0000259" key="1">
    <source>
        <dbReference type="PROSITE" id="PS50943"/>
    </source>
</evidence>
<organism evidence="2 3">
    <name type="scientific">Tepidibacter formicigenes DSM 15518</name>
    <dbReference type="NCBI Taxonomy" id="1123349"/>
    <lineage>
        <taxon>Bacteria</taxon>
        <taxon>Bacillati</taxon>
        <taxon>Bacillota</taxon>
        <taxon>Clostridia</taxon>
        <taxon>Peptostreptococcales</taxon>
        <taxon>Peptostreptococcaceae</taxon>
        <taxon>Tepidibacter</taxon>
    </lineage>
</organism>
<accession>A0A1M6SLJ1</accession>
<protein>
    <submittedName>
        <fullName evidence="2">Helix-turn-helix</fullName>
    </submittedName>
</protein>
<dbReference type="InterPro" id="IPR001387">
    <property type="entry name" value="Cro/C1-type_HTH"/>
</dbReference>
<dbReference type="Pfam" id="PF01381">
    <property type="entry name" value="HTH_3"/>
    <property type="match status" value="1"/>
</dbReference>
<dbReference type="Gene3D" id="1.10.260.40">
    <property type="entry name" value="lambda repressor-like DNA-binding domains"/>
    <property type="match status" value="1"/>
</dbReference>
<dbReference type="RefSeq" id="WP_072890253.1">
    <property type="nucleotide sequence ID" value="NZ_FRAE01000074.1"/>
</dbReference>
<dbReference type="OrthoDB" id="2087925at2"/>
<reference evidence="3" key="1">
    <citation type="submission" date="2016-11" db="EMBL/GenBank/DDBJ databases">
        <authorList>
            <person name="Varghese N."/>
            <person name="Submissions S."/>
        </authorList>
    </citation>
    <scope>NUCLEOTIDE SEQUENCE [LARGE SCALE GENOMIC DNA]</scope>
    <source>
        <strain evidence="3">DSM 15518</strain>
    </source>
</reference>
<dbReference type="SMART" id="SM00530">
    <property type="entry name" value="HTH_XRE"/>
    <property type="match status" value="1"/>
</dbReference>
<keyword evidence="3" id="KW-1185">Reference proteome</keyword>
<proteinExistence type="predicted"/>
<dbReference type="PROSITE" id="PS50943">
    <property type="entry name" value="HTH_CROC1"/>
    <property type="match status" value="1"/>
</dbReference>
<dbReference type="CDD" id="cd00093">
    <property type="entry name" value="HTH_XRE"/>
    <property type="match status" value="1"/>
</dbReference>
<dbReference type="GO" id="GO:0003677">
    <property type="term" value="F:DNA binding"/>
    <property type="evidence" value="ECO:0007669"/>
    <property type="project" value="InterPro"/>
</dbReference>
<gene>
    <name evidence="2" type="ORF">SAMN02744037_02368</name>
</gene>
<dbReference type="InterPro" id="IPR010982">
    <property type="entry name" value="Lambda_DNA-bd_dom_sf"/>
</dbReference>
<dbReference type="Proteomes" id="UP000242497">
    <property type="component" value="Unassembled WGS sequence"/>
</dbReference>
<evidence type="ECO:0000313" key="3">
    <source>
        <dbReference type="Proteomes" id="UP000242497"/>
    </source>
</evidence>
<dbReference type="SUPFAM" id="SSF47413">
    <property type="entry name" value="lambda repressor-like DNA-binding domains"/>
    <property type="match status" value="1"/>
</dbReference>
<name>A0A1M6SLJ1_9FIRM</name>
<dbReference type="AlphaFoldDB" id="A0A1M6SLJ1"/>
<feature type="domain" description="HTH cro/C1-type" evidence="1">
    <location>
        <begin position="6"/>
        <end position="60"/>
    </location>
</feature>